<feature type="region of interest" description="Disordered" evidence="12">
    <location>
        <begin position="80"/>
        <end position="118"/>
    </location>
</feature>
<feature type="compositionally biased region" description="Gly residues" evidence="12">
    <location>
        <begin position="98"/>
        <end position="118"/>
    </location>
</feature>
<evidence type="ECO:0000256" key="11">
    <source>
        <dbReference type="SAM" id="Coils"/>
    </source>
</evidence>
<evidence type="ECO:0000256" key="3">
    <source>
        <dbReference type="ARBA" id="ARBA00022553"/>
    </source>
</evidence>
<comment type="caution">
    <text evidence="10">Lacks conserved residue(s) required for the propagation of feature annotation.</text>
</comment>
<keyword evidence="7" id="KW-0067">ATP-binding</keyword>
<feature type="compositionally biased region" description="Low complexity" evidence="12">
    <location>
        <begin position="81"/>
        <end position="97"/>
    </location>
</feature>
<keyword evidence="4" id="KW-0808">Transferase</keyword>
<dbReference type="PANTHER" id="PTHR24356:SF1">
    <property type="entry name" value="SERINE_THREONINE-PROTEIN KINASE GREATWALL"/>
    <property type="match status" value="1"/>
</dbReference>
<evidence type="ECO:0000256" key="12">
    <source>
        <dbReference type="SAM" id="MobiDB-lite"/>
    </source>
</evidence>
<feature type="region of interest" description="Disordered" evidence="12">
    <location>
        <begin position="625"/>
        <end position="699"/>
    </location>
</feature>
<dbReference type="Proteomes" id="UP000189580">
    <property type="component" value="Chromosome c"/>
</dbReference>
<evidence type="ECO:0000259" key="13">
    <source>
        <dbReference type="PROSITE" id="PS50011"/>
    </source>
</evidence>
<feature type="compositionally biased region" description="Polar residues" evidence="12">
    <location>
        <begin position="1297"/>
        <end position="1311"/>
    </location>
</feature>
<feature type="region of interest" description="Disordered" evidence="12">
    <location>
        <begin position="937"/>
        <end position="994"/>
    </location>
</feature>
<dbReference type="GO" id="GO:0000160">
    <property type="term" value="P:phosphorelay signal transduction system"/>
    <property type="evidence" value="ECO:0007669"/>
    <property type="project" value="InterPro"/>
</dbReference>
<organism evidence="16 17">
    <name type="scientific">Sugiyamaella lignohabitans</name>
    <dbReference type="NCBI Taxonomy" id="796027"/>
    <lineage>
        <taxon>Eukaryota</taxon>
        <taxon>Fungi</taxon>
        <taxon>Dikarya</taxon>
        <taxon>Ascomycota</taxon>
        <taxon>Saccharomycotina</taxon>
        <taxon>Dipodascomycetes</taxon>
        <taxon>Dipodascales</taxon>
        <taxon>Trichomonascaceae</taxon>
        <taxon>Sugiyamaella</taxon>
    </lineage>
</organism>
<comment type="catalytic activity">
    <reaction evidence="9">
        <text>L-seryl-[protein] + ATP = O-phospho-L-seryl-[protein] + ADP + H(+)</text>
        <dbReference type="Rhea" id="RHEA:17989"/>
        <dbReference type="Rhea" id="RHEA-COMP:9863"/>
        <dbReference type="Rhea" id="RHEA-COMP:11604"/>
        <dbReference type="ChEBI" id="CHEBI:15378"/>
        <dbReference type="ChEBI" id="CHEBI:29999"/>
        <dbReference type="ChEBI" id="CHEBI:30616"/>
        <dbReference type="ChEBI" id="CHEBI:83421"/>
        <dbReference type="ChEBI" id="CHEBI:456216"/>
        <dbReference type="EC" id="2.7.11.1"/>
    </reaction>
</comment>
<dbReference type="InterPro" id="IPR011006">
    <property type="entry name" value="CheY-like_superfamily"/>
</dbReference>
<evidence type="ECO:0000256" key="5">
    <source>
        <dbReference type="ARBA" id="ARBA00022741"/>
    </source>
</evidence>
<dbReference type="GO" id="GO:0005524">
    <property type="term" value="F:ATP binding"/>
    <property type="evidence" value="ECO:0007669"/>
    <property type="project" value="UniProtKB-KW"/>
</dbReference>
<dbReference type="PROSITE" id="PS00108">
    <property type="entry name" value="PROTEIN_KINASE_ST"/>
    <property type="match status" value="1"/>
</dbReference>
<accession>A0A161HF00</accession>
<feature type="compositionally biased region" description="Basic and acidic residues" evidence="12">
    <location>
        <begin position="374"/>
        <end position="388"/>
    </location>
</feature>
<dbReference type="SMART" id="SM00448">
    <property type="entry name" value="REC"/>
    <property type="match status" value="1"/>
</dbReference>
<feature type="region of interest" description="Disordered" evidence="12">
    <location>
        <begin position="529"/>
        <end position="554"/>
    </location>
</feature>
<dbReference type="GO" id="GO:0006950">
    <property type="term" value="P:response to stress"/>
    <property type="evidence" value="ECO:0007669"/>
    <property type="project" value="UniProtKB-ARBA"/>
</dbReference>
<dbReference type="InterPro" id="IPR011009">
    <property type="entry name" value="Kinase-like_dom_sf"/>
</dbReference>
<feature type="domain" description="Response regulatory" evidence="14">
    <location>
        <begin position="1569"/>
        <end position="1692"/>
    </location>
</feature>
<evidence type="ECO:0000313" key="17">
    <source>
        <dbReference type="Proteomes" id="UP000189580"/>
    </source>
</evidence>
<dbReference type="SUPFAM" id="SSF56112">
    <property type="entry name" value="Protein kinase-like (PK-like)"/>
    <property type="match status" value="1"/>
</dbReference>
<dbReference type="InterPro" id="IPR000961">
    <property type="entry name" value="AGC-kinase_C"/>
</dbReference>
<feature type="compositionally biased region" description="Low complexity" evidence="12">
    <location>
        <begin position="473"/>
        <end position="488"/>
    </location>
</feature>
<feature type="compositionally biased region" description="Polar residues" evidence="12">
    <location>
        <begin position="1385"/>
        <end position="1394"/>
    </location>
</feature>
<evidence type="ECO:0000256" key="6">
    <source>
        <dbReference type="ARBA" id="ARBA00022777"/>
    </source>
</evidence>
<dbReference type="Gene3D" id="3.40.50.2300">
    <property type="match status" value="1"/>
</dbReference>
<feature type="domain" description="Protein kinase" evidence="13">
    <location>
        <begin position="783"/>
        <end position="1236"/>
    </location>
</feature>
<proteinExistence type="predicted"/>
<evidence type="ECO:0000256" key="2">
    <source>
        <dbReference type="ARBA" id="ARBA00022527"/>
    </source>
</evidence>
<sequence length="1701" mass="181299">MEDSDAVPAPPLVLCRICERHYTTWWFERHSELCMIEHRAASELEETHEAVLEHRLVITGLLGALELRMNFHVFDSPLTPSGSTSSYGSVTGRSGSSSGSGSGSIGLGPSAGGGSGSGGVPSLEYRGYTLQLPLFPSDLVSNITSSGPGVTNNAVNIPNTGGSVGSIGSLPSSLGSPGPVTVGSAGSIPINGSPPRSPRLASSPLSSGSNRRALQRPGAIPISASSVPHPFMGKRSPIRIMELLLDLCDAAMQIKNPEIIIDEHNEEGEIRVHAHRSEIKIYEVLNWMPPSSIEDPGLALLCDDTMKFAREKAAAALRMGNTLLYSEKIRRETELQVQQVIQDIGEKVATERDYDDSMLVDYNSDSRNSQVFFDSDRSSSGRGFRENRLGGVGRKGSNGGASTGSNAGSGIFSNAYLQADVLPNSGNATPPRVPRESNISPYQLPAQPTPTSMLQMQRLNLEDSDSGEHRELSPSPSSFSPSAPAAAPAQPPAPAPSQIPLATPSAASSPLSQIAHLATAAPASPAAFTTAPAVQGQPSHIASPSMAAPRPIAPLSGNTLTPKLLLNINTSMEHEAISPTRRLSTSDGGYAGYGSAFGSGITPTNVANISSPGGVLLRDRFVTRSRGSGGSSIGSHGSMDINSEDLPTNIGELDLNSPVHSGGTSSGSSSNTASAGPMKLSARKSMTNMSSARSFGSPITNLQRTRTSGGPAPGPIPAVASTVLASNSPSTPGTSPLLFPRDFDRHHHRQSSAASDFTRAPVSPLLTSTVPPMKVSQPSIRDYEIISPISKGAFGSVYLSKKKVTGEYFAIKVLKKADMIAKNQVMNVKNERAIMMSQADSPYVAKLFATFQSKEYLFLVMEYLNGGDCAALVKALNGVPADWCQQYIAEIVVITENLHQRGIVHRDLKPDNLLIDNRGHLKLSDFGLSRMGAVGRHTRMKDGQTSAPRGGSGSMGTGTATASATTSTGGTVIAAGSGTSTGSGNGGTSTPSGLESPADINALLARSSVFGSINNNATNAFGITPGITGAHENISLVPGYFNYARSASSSYFYDHKSNVRTDSSDSERARDHNSPTPDPSGKNSTNSSMAVDETSTTTNVSQVVKSSSRTSSSSGSTPRVVLYDPDDTSSRRFVGTPDYLAPETIQGNGQDEMSDWWSVGCIIFEFWYGYPPFHADSPEKVFRNILARNIQWPSELLEDKPGTDLANDLISKLLAVDQKQRLGANGVDEIRQHPFFSKDLDWDHLYDDDQAVFVPAVDNPESTDYFDSRGAVMTEFPDDSAVAGDDDNSMAIESDSSDNNSSKQTGTSPLSTKKEPRMKMLPLHIPPHVHDSTRIRRLSEPSLADDFGSFSFKNLPVLEKANKEVISKIKSETESGRQRGLSVSAKGSPTSSKVITPAWCSPGQPSSSSPGTFPNTSTSGTHGSSMSSSISNIATHTGSVASSTSDDIFADSESPSRRLQQDLHLSISSIGSKGGDLDSESGSPRHKRHSSSYRRLSNMESSPELGEQYRKQSLASASRNYQVFDMSPSSSDNEDSRGAALLRVQKRRQLSRRMSSFALNVEPSPRALDILVCDGNPVWRYTTEKMLVSLGCRVVTVATGEEAIRRSVGDVIFDIIFVEYKIGKWSGVDITRLIHSTLNPNKSTPVVVMTNLIKEAEETVKQAQEENKTVFSAVIEKPPSEQKLVTALQKVVNWRPKERKK</sequence>
<evidence type="ECO:0000256" key="7">
    <source>
        <dbReference type="ARBA" id="ARBA00022840"/>
    </source>
</evidence>
<dbReference type="RefSeq" id="XP_018733448.1">
    <property type="nucleotide sequence ID" value="XM_018880793.1"/>
</dbReference>
<evidence type="ECO:0000256" key="1">
    <source>
        <dbReference type="ARBA" id="ARBA00012513"/>
    </source>
</evidence>
<feature type="compositionally biased region" description="Low complexity" evidence="12">
    <location>
        <begin position="198"/>
        <end position="212"/>
    </location>
</feature>
<dbReference type="SUPFAM" id="SSF52172">
    <property type="entry name" value="CheY-like"/>
    <property type="match status" value="1"/>
</dbReference>
<keyword evidence="11" id="KW-0175">Coiled coil</keyword>
<dbReference type="GO" id="GO:0005737">
    <property type="term" value="C:cytoplasm"/>
    <property type="evidence" value="ECO:0007669"/>
    <property type="project" value="TreeGrafter"/>
</dbReference>
<dbReference type="GeneID" id="30035822"/>
<keyword evidence="2" id="KW-0723">Serine/threonine-protein kinase</keyword>
<keyword evidence="3" id="KW-0597">Phosphoprotein</keyword>
<evidence type="ECO:0000259" key="15">
    <source>
        <dbReference type="PROSITE" id="PS51285"/>
    </source>
</evidence>
<dbReference type="Pfam" id="PF00072">
    <property type="entry name" value="Response_reg"/>
    <property type="match status" value="1"/>
</dbReference>
<dbReference type="EMBL" id="CP014500">
    <property type="protein sequence ID" value="ANB10971.1"/>
    <property type="molecule type" value="Genomic_DNA"/>
</dbReference>
<evidence type="ECO:0000313" key="16">
    <source>
        <dbReference type="EMBL" id="ANB10971.1"/>
    </source>
</evidence>
<evidence type="ECO:0000256" key="4">
    <source>
        <dbReference type="ARBA" id="ARBA00022679"/>
    </source>
</evidence>
<dbReference type="PANTHER" id="PTHR24356">
    <property type="entry name" value="SERINE/THREONINE-PROTEIN KINASE"/>
    <property type="match status" value="1"/>
</dbReference>
<dbReference type="InterPro" id="IPR001789">
    <property type="entry name" value="Sig_transdc_resp-reg_receiver"/>
</dbReference>
<keyword evidence="5" id="KW-0547">Nucleotide-binding</keyword>
<feature type="region of interest" description="Disordered" evidence="12">
    <location>
        <begin position="422"/>
        <end position="449"/>
    </location>
</feature>
<dbReference type="FunFam" id="3.30.200.20:FF:001008">
    <property type="entry name" value="Serine/threonine-protein kinase cek1"/>
    <property type="match status" value="1"/>
</dbReference>
<dbReference type="PROSITE" id="PS50011">
    <property type="entry name" value="PROTEIN_KINASE_DOM"/>
    <property type="match status" value="1"/>
</dbReference>
<feature type="compositionally biased region" description="Low complexity" evidence="12">
    <location>
        <begin position="957"/>
        <end position="978"/>
    </location>
</feature>
<protein>
    <recommendedName>
        <fullName evidence="1">non-specific serine/threonine protein kinase</fullName>
        <ecNumber evidence="1">2.7.11.1</ecNumber>
    </recommendedName>
</protein>
<keyword evidence="17" id="KW-1185">Reference proteome</keyword>
<dbReference type="InterPro" id="IPR008271">
    <property type="entry name" value="Ser/Thr_kinase_AS"/>
</dbReference>
<dbReference type="KEGG" id="slb:AWJ20_3765"/>
<comment type="catalytic activity">
    <reaction evidence="8">
        <text>L-threonyl-[protein] + ATP = O-phospho-L-threonyl-[protein] + ADP + H(+)</text>
        <dbReference type="Rhea" id="RHEA:46608"/>
        <dbReference type="Rhea" id="RHEA-COMP:11060"/>
        <dbReference type="Rhea" id="RHEA-COMP:11605"/>
        <dbReference type="ChEBI" id="CHEBI:15378"/>
        <dbReference type="ChEBI" id="CHEBI:30013"/>
        <dbReference type="ChEBI" id="CHEBI:30616"/>
        <dbReference type="ChEBI" id="CHEBI:61977"/>
        <dbReference type="ChEBI" id="CHEBI:456216"/>
        <dbReference type="EC" id="2.7.11.1"/>
    </reaction>
</comment>
<feature type="region of interest" description="Disordered" evidence="12">
    <location>
        <begin position="168"/>
        <end position="213"/>
    </location>
</feature>
<feature type="coiled-coil region" evidence="11">
    <location>
        <begin position="1646"/>
        <end position="1673"/>
    </location>
</feature>
<feature type="compositionally biased region" description="Gly residues" evidence="12">
    <location>
        <begin position="390"/>
        <end position="402"/>
    </location>
</feature>
<feature type="compositionally biased region" description="Basic and acidic residues" evidence="12">
    <location>
        <begin position="1058"/>
        <end position="1073"/>
    </location>
</feature>
<dbReference type="GO" id="GO:1901992">
    <property type="term" value="P:positive regulation of mitotic cell cycle phase transition"/>
    <property type="evidence" value="ECO:0007669"/>
    <property type="project" value="UniProtKB-ARBA"/>
</dbReference>
<feature type="region of interest" description="Disordered" evidence="12">
    <location>
        <begin position="1370"/>
        <end position="1512"/>
    </location>
</feature>
<evidence type="ECO:0000256" key="9">
    <source>
        <dbReference type="ARBA" id="ARBA00048679"/>
    </source>
</evidence>
<gene>
    <name evidence="16" type="primary">RIM15</name>
    <name evidence="16" type="ORF">AWJ20_3765</name>
</gene>
<name>A0A161HF00_9ASCO</name>
<dbReference type="Gene3D" id="1.10.510.10">
    <property type="entry name" value="Transferase(Phosphotransferase) domain 1"/>
    <property type="match status" value="2"/>
</dbReference>
<dbReference type="SMART" id="SM00220">
    <property type="entry name" value="S_TKc"/>
    <property type="match status" value="1"/>
</dbReference>
<dbReference type="PROSITE" id="PS50110">
    <property type="entry name" value="RESPONSE_REGULATORY"/>
    <property type="match status" value="1"/>
</dbReference>
<dbReference type="Pfam" id="PF00069">
    <property type="entry name" value="Pkinase"/>
    <property type="match status" value="2"/>
</dbReference>
<dbReference type="CDD" id="cd17546">
    <property type="entry name" value="REC_hyHK_CKI1_RcsC-like"/>
    <property type="match status" value="1"/>
</dbReference>
<evidence type="ECO:0000259" key="14">
    <source>
        <dbReference type="PROSITE" id="PS50110"/>
    </source>
</evidence>
<feature type="region of interest" description="Disordered" evidence="12">
    <location>
        <begin position="1278"/>
        <end position="1317"/>
    </location>
</feature>
<dbReference type="Gene3D" id="3.30.200.20">
    <property type="entry name" value="Phosphorylase Kinase, domain 1"/>
    <property type="match status" value="2"/>
</dbReference>
<dbReference type="InterPro" id="IPR000719">
    <property type="entry name" value="Prot_kinase_dom"/>
</dbReference>
<feature type="region of interest" description="Disordered" evidence="12">
    <location>
        <begin position="463"/>
        <end position="507"/>
    </location>
</feature>
<feature type="compositionally biased region" description="Low complexity" evidence="12">
    <location>
        <begin position="661"/>
        <end position="676"/>
    </location>
</feature>
<dbReference type="PROSITE" id="PS51285">
    <property type="entry name" value="AGC_KINASE_CTER"/>
    <property type="match status" value="1"/>
</dbReference>
<feature type="compositionally biased region" description="Polar residues" evidence="12">
    <location>
        <begin position="1081"/>
        <end position="1099"/>
    </location>
</feature>
<dbReference type="OrthoDB" id="162894at2759"/>
<evidence type="ECO:0000256" key="10">
    <source>
        <dbReference type="PROSITE-ProRule" id="PRU00169"/>
    </source>
</evidence>
<dbReference type="EC" id="2.7.11.1" evidence="1"/>
<feature type="domain" description="AGC-kinase C-terminal" evidence="15">
    <location>
        <begin position="1238"/>
        <end position="1362"/>
    </location>
</feature>
<dbReference type="GO" id="GO:0005634">
    <property type="term" value="C:nucleus"/>
    <property type="evidence" value="ECO:0007669"/>
    <property type="project" value="TreeGrafter"/>
</dbReference>
<feature type="compositionally biased region" description="Polar residues" evidence="12">
    <location>
        <begin position="684"/>
        <end position="699"/>
    </location>
</feature>
<feature type="region of interest" description="Disordered" evidence="12">
    <location>
        <begin position="1058"/>
        <end position="1135"/>
    </location>
</feature>
<feature type="region of interest" description="Disordered" evidence="12">
    <location>
        <begin position="370"/>
        <end position="407"/>
    </location>
</feature>
<feature type="compositionally biased region" description="Low complexity" evidence="12">
    <location>
        <begin position="1401"/>
        <end position="1436"/>
    </location>
</feature>
<feature type="compositionally biased region" description="Low complexity" evidence="12">
    <location>
        <begin position="1100"/>
        <end position="1121"/>
    </location>
</feature>
<feature type="compositionally biased region" description="Low complexity" evidence="12">
    <location>
        <begin position="168"/>
        <end position="184"/>
    </location>
</feature>
<reference evidence="16 17" key="1">
    <citation type="submission" date="2016-02" db="EMBL/GenBank/DDBJ databases">
        <title>Complete genome sequence and transcriptome regulation of the pentose utilising yeast Sugiyamaella lignohabitans.</title>
        <authorList>
            <person name="Bellasio M."/>
            <person name="Peymann A."/>
            <person name="Valli M."/>
            <person name="Sipitzky M."/>
            <person name="Graf A."/>
            <person name="Sauer M."/>
            <person name="Marx H."/>
            <person name="Mattanovich D."/>
        </authorList>
    </citation>
    <scope>NUCLEOTIDE SEQUENCE [LARGE SCALE GENOMIC DNA]</scope>
    <source>
        <strain evidence="16 17">CBS 10342</strain>
    </source>
</reference>
<dbReference type="InterPro" id="IPR050236">
    <property type="entry name" value="Ser_Thr_kinase_AGC"/>
</dbReference>
<feature type="compositionally biased region" description="Polar residues" evidence="12">
    <location>
        <begin position="1437"/>
        <end position="1446"/>
    </location>
</feature>
<dbReference type="FunFam" id="1.10.510.10:FF:000340">
    <property type="entry name" value="Serine threonine protein kinase"/>
    <property type="match status" value="1"/>
</dbReference>
<evidence type="ECO:0000256" key="8">
    <source>
        <dbReference type="ARBA" id="ARBA00047899"/>
    </source>
</evidence>
<dbReference type="GO" id="GO:0004674">
    <property type="term" value="F:protein serine/threonine kinase activity"/>
    <property type="evidence" value="ECO:0007669"/>
    <property type="project" value="UniProtKB-KW"/>
</dbReference>
<keyword evidence="6 16" id="KW-0418">Kinase</keyword>